<evidence type="ECO:0000256" key="7">
    <source>
        <dbReference type="SAM" id="Phobius"/>
    </source>
</evidence>
<feature type="transmembrane region" description="Helical" evidence="7">
    <location>
        <begin position="169"/>
        <end position="192"/>
    </location>
</feature>
<dbReference type="EMBL" id="QXHD01000003">
    <property type="protein sequence ID" value="NEZ54373.1"/>
    <property type="molecule type" value="Genomic_DNA"/>
</dbReference>
<dbReference type="PANTHER" id="PTHR23517">
    <property type="entry name" value="RESISTANCE PROTEIN MDTM, PUTATIVE-RELATED-RELATED"/>
    <property type="match status" value="1"/>
</dbReference>
<dbReference type="GO" id="GO:0022857">
    <property type="term" value="F:transmembrane transporter activity"/>
    <property type="evidence" value="ECO:0007669"/>
    <property type="project" value="InterPro"/>
</dbReference>
<organism evidence="9 10">
    <name type="scientific">Adonisia turfae CCMR0081</name>
    <dbReference type="NCBI Taxonomy" id="2292702"/>
    <lineage>
        <taxon>Bacteria</taxon>
        <taxon>Bacillati</taxon>
        <taxon>Cyanobacteriota</taxon>
        <taxon>Adonisia</taxon>
        <taxon>Adonisia turfae</taxon>
    </lineage>
</organism>
<sequence length="419" mass="45240">MGTFSWLPRLNPQIWILVMGRFLSQVGSGAVLFYEPIYFVNQVGLSPTQVGIGLSSAAMASAGGYFLAGAMTDSLFWGRRRTLLLSCLISIGADGVFLLAHGFPLLIVANVLMGLGDSLYWPASGAAITDNSNNHQREEAFAVSGLADSLGSGLGIVLGGLLLTMDNSYQHLFIADGITFALFLGVLAIVFKDKRDRTHSFEETPGIAAWRKALLNPVFLVFAAANILFTTYVNLMESTMPLYFTNFVHNASSTAPENVGILFSGYVLIAALFQLPIVRAMQPYRRVSVLMISMLLWGMGFLLVWFVGISVGGQGVLMVMVVVVLAIANVTYNPFSVALVTELAPKESLGIYLSLNAQCWTVGYLVGPLIGGWTLDQNQDIARGLWITAAFSTLIGGLILKQLEKFQAHTDSIKSSSNL</sequence>
<dbReference type="PANTHER" id="PTHR23517:SF3">
    <property type="entry name" value="INTEGRAL MEMBRANE TRANSPORT PROTEIN"/>
    <property type="match status" value="1"/>
</dbReference>
<keyword evidence="10" id="KW-1185">Reference proteome</keyword>
<feature type="transmembrane region" description="Helical" evidence="7">
    <location>
        <begin position="140"/>
        <end position="163"/>
    </location>
</feature>
<dbReference type="InterPro" id="IPR020846">
    <property type="entry name" value="MFS_dom"/>
</dbReference>
<feature type="transmembrane region" description="Helical" evidence="7">
    <location>
        <begin position="106"/>
        <end position="128"/>
    </location>
</feature>
<evidence type="ECO:0000256" key="2">
    <source>
        <dbReference type="ARBA" id="ARBA00022448"/>
    </source>
</evidence>
<dbReference type="Pfam" id="PF07690">
    <property type="entry name" value="MFS_1"/>
    <property type="match status" value="2"/>
</dbReference>
<dbReference type="InterPro" id="IPR011701">
    <property type="entry name" value="MFS"/>
</dbReference>
<feature type="transmembrane region" description="Helical" evidence="7">
    <location>
        <begin position="287"/>
        <end position="309"/>
    </location>
</feature>
<dbReference type="AlphaFoldDB" id="A0A6M0REU2"/>
<comment type="caution">
    <text evidence="9">The sequence shown here is derived from an EMBL/GenBank/DDBJ whole genome shotgun (WGS) entry which is preliminary data.</text>
</comment>
<evidence type="ECO:0000256" key="1">
    <source>
        <dbReference type="ARBA" id="ARBA00004651"/>
    </source>
</evidence>
<dbReference type="Gene3D" id="1.20.1250.20">
    <property type="entry name" value="MFS general substrate transporter like domains"/>
    <property type="match status" value="1"/>
</dbReference>
<feature type="transmembrane region" description="Helical" evidence="7">
    <location>
        <begin position="255"/>
        <end position="275"/>
    </location>
</feature>
<feature type="transmembrane region" description="Helical" evidence="7">
    <location>
        <begin position="381"/>
        <end position="400"/>
    </location>
</feature>
<feature type="transmembrane region" description="Helical" evidence="7">
    <location>
        <begin position="213"/>
        <end position="235"/>
    </location>
</feature>
<reference evidence="9 10" key="1">
    <citation type="journal article" date="2020" name="Microb. Ecol.">
        <title>Ecogenomics of the Marine Benthic Filamentous Cyanobacterium Adonisia.</title>
        <authorList>
            <person name="Walter J.M."/>
            <person name="Coutinho F.H."/>
            <person name="Leomil L."/>
            <person name="Hargreaves P.I."/>
            <person name="Campeao M.E."/>
            <person name="Vieira V.V."/>
            <person name="Silva B.S."/>
            <person name="Fistarol G.O."/>
            <person name="Salomon P.S."/>
            <person name="Sawabe T."/>
            <person name="Mino S."/>
            <person name="Hosokawa M."/>
            <person name="Miyashita H."/>
            <person name="Maruyama F."/>
            <person name="van Verk M.C."/>
            <person name="Dutilh B.E."/>
            <person name="Thompson C.C."/>
            <person name="Thompson F.L."/>
        </authorList>
    </citation>
    <scope>NUCLEOTIDE SEQUENCE [LARGE SCALE GENOMIC DNA]</scope>
    <source>
        <strain evidence="9 10">CCMR0081</strain>
    </source>
</reference>
<dbReference type="InterPro" id="IPR036259">
    <property type="entry name" value="MFS_trans_sf"/>
</dbReference>
<keyword evidence="5 7" id="KW-1133">Transmembrane helix</keyword>
<evidence type="ECO:0000256" key="4">
    <source>
        <dbReference type="ARBA" id="ARBA00022692"/>
    </source>
</evidence>
<dbReference type="Proteomes" id="UP000481033">
    <property type="component" value="Unassembled WGS sequence"/>
</dbReference>
<proteinExistence type="predicted"/>
<gene>
    <name evidence="9" type="ORF">DXZ20_01390</name>
</gene>
<name>A0A6M0REU2_9CYAN</name>
<feature type="domain" description="Major facilitator superfamily (MFS) profile" evidence="8">
    <location>
        <begin position="13"/>
        <end position="407"/>
    </location>
</feature>
<dbReference type="SUPFAM" id="SSF103473">
    <property type="entry name" value="MFS general substrate transporter"/>
    <property type="match status" value="1"/>
</dbReference>
<evidence type="ECO:0000259" key="8">
    <source>
        <dbReference type="PROSITE" id="PS50850"/>
    </source>
</evidence>
<keyword evidence="3" id="KW-1003">Cell membrane</keyword>
<keyword evidence="6 7" id="KW-0472">Membrane</keyword>
<dbReference type="InterPro" id="IPR050171">
    <property type="entry name" value="MFS_Transporters"/>
</dbReference>
<dbReference type="GO" id="GO:0005886">
    <property type="term" value="C:plasma membrane"/>
    <property type="evidence" value="ECO:0007669"/>
    <property type="project" value="UniProtKB-SubCell"/>
</dbReference>
<dbReference type="PROSITE" id="PS50850">
    <property type="entry name" value="MFS"/>
    <property type="match status" value="1"/>
</dbReference>
<accession>A0A6M0REU2</accession>
<feature type="transmembrane region" description="Helical" evidence="7">
    <location>
        <begin position="315"/>
        <end position="340"/>
    </location>
</feature>
<evidence type="ECO:0000256" key="6">
    <source>
        <dbReference type="ARBA" id="ARBA00023136"/>
    </source>
</evidence>
<feature type="transmembrane region" description="Helical" evidence="7">
    <location>
        <begin position="352"/>
        <end position="375"/>
    </location>
</feature>
<dbReference type="RefSeq" id="WP_163695929.1">
    <property type="nucleotide sequence ID" value="NZ_QXHD01000003.1"/>
</dbReference>
<evidence type="ECO:0000256" key="3">
    <source>
        <dbReference type="ARBA" id="ARBA00022475"/>
    </source>
</evidence>
<feature type="transmembrane region" description="Helical" evidence="7">
    <location>
        <begin position="50"/>
        <end position="70"/>
    </location>
</feature>
<keyword evidence="4 7" id="KW-0812">Transmembrane</keyword>
<protein>
    <submittedName>
        <fullName evidence="9">MFS transporter</fullName>
    </submittedName>
</protein>
<evidence type="ECO:0000313" key="9">
    <source>
        <dbReference type="EMBL" id="NEZ54373.1"/>
    </source>
</evidence>
<evidence type="ECO:0000256" key="5">
    <source>
        <dbReference type="ARBA" id="ARBA00022989"/>
    </source>
</evidence>
<comment type="subcellular location">
    <subcellularLocation>
        <location evidence="1">Cell membrane</location>
        <topology evidence="1">Multi-pass membrane protein</topology>
    </subcellularLocation>
</comment>
<feature type="transmembrane region" description="Helical" evidence="7">
    <location>
        <begin position="82"/>
        <end position="100"/>
    </location>
</feature>
<keyword evidence="2" id="KW-0813">Transport</keyword>
<evidence type="ECO:0000313" key="10">
    <source>
        <dbReference type="Proteomes" id="UP000481033"/>
    </source>
</evidence>